<dbReference type="AlphaFoldDB" id="R4X7H7"/>
<dbReference type="Proteomes" id="UP000013776">
    <property type="component" value="Unassembled WGS sequence"/>
</dbReference>
<sequence>MSGLIMKYLFKRNLPDLRFGADPYFEADDTHRKKFKQTPAGLSQKDAKVLKKVRRRAYRLDQSISCCCCSFRVGWAAIIGIIPVIGDVIDALLAMRIISTAKSIDGGLPESVVAQMYANVVVDFGIGLIPFVGDIADMIYKCNTRNLQILEKYLLKKSGQAPNGTAAAAATTGAVPNTAVNPPAGAHIANNSHHHHQQQQPVQSSQAQPQQVMGVR</sequence>
<dbReference type="OrthoDB" id="2103474at2759"/>
<organism evidence="2 3">
    <name type="scientific">Taphrina deformans (strain PYCC 5710 / ATCC 11124 / CBS 356.35 / IMI 108563 / JCM 9778 / NBRC 8474)</name>
    <name type="common">Peach leaf curl fungus</name>
    <name type="synonym">Lalaria deformans</name>
    <dbReference type="NCBI Taxonomy" id="1097556"/>
    <lineage>
        <taxon>Eukaryota</taxon>
        <taxon>Fungi</taxon>
        <taxon>Dikarya</taxon>
        <taxon>Ascomycota</taxon>
        <taxon>Taphrinomycotina</taxon>
        <taxon>Taphrinomycetes</taxon>
        <taxon>Taphrinales</taxon>
        <taxon>Taphrinaceae</taxon>
        <taxon>Taphrina</taxon>
    </lineage>
</organism>
<dbReference type="EMBL" id="CAHR02000023">
    <property type="protein sequence ID" value="CCG81043.1"/>
    <property type="molecule type" value="Genomic_DNA"/>
</dbReference>
<dbReference type="VEuPathDB" id="FungiDB:TAPDE_000726"/>
<evidence type="ECO:0000256" key="1">
    <source>
        <dbReference type="SAM" id="MobiDB-lite"/>
    </source>
</evidence>
<dbReference type="eggNOG" id="ENOG502S45T">
    <property type="taxonomic scope" value="Eukaryota"/>
</dbReference>
<proteinExistence type="predicted"/>
<feature type="region of interest" description="Disordered" evidence="1">
    <location>
        <begin position="179"/>
        <end position="216"/>
    </location>
</feature>
<accession>R4X7H7</accession>
<protein>
    <recommendedName>
        <fullName evidence="4">PH domain protein</fullName>
    </recommendedName>
</protein>
<evidence type="ECO:0000313" key="2">
    <source>
        <dbReference type="EMBL" id="CCG81043.1"/>
    </source>
</evidence>
<comment type="caution">
    <text evidence="2">The sequence shown here is derived from an EMBL/GenBank/DDBJ whole genome shotgun (WGS) entry which is preliminary data.</text>
</comment>
<gene>
    <name evidence="2" type="ORF">TAPDE_000726</name>
</gene>
<evidence type="ECO:0008006" key="4">
    <source>
        <dbReference type="Google" id="ProtNLM"/>
    </source>
</evidence>
<dbReference type="Pfam" id="PF13430">
    <property type="entry name" value="DUF4112"/>
    <property type="match status" value="1"/>
</dbReference>
<feature type="compositionally biased region" description="Low complexity" evidence="1">
    <location>
        <begin position="198"/>
        <end position="216"/>
    </location>
</feature>
<dbReference type="InterPro" id="IPR025187">
    <property type="entry name" value="DUF4112"/>
</dbReference>
<keyword evidence="3" id="KW-1185">Reference proteome</keyword>
<dbReference type="PANTHER" id="PTHR35519:SF2">
    <property type="entry name" value="PH DOMAIN PROTEIN"/>
    <property type="match status" value="1"/>
</dbReference>
<dbReference type="STRING" id="1097556.R4X7H7"/>
<evidence type="ECO:0000313" key="3">
    <source>
        <dbReference type="Proteomes" id="UP000013776"/>
    </source>
</evidence>
<dbReference type="PANTHER" id="PTHR35519">
    <property type="entry name" value="MEMBRANE PROTEINS"/>
    <property type="match status" value="1"/>
</dbReference>
<reference evidence="2 3" key="1">
    <citation type="journal article" date="2013" name="MBio">
        <title>Genome sequencing of the plant pathogen Taphrina deformans, the causal agent of peach leaf curl.</title>
        <authorList>
            <person name="Cisse O.H."/>
            <person name="Almeida J.M.G.C.F."/>
            <person name="Fonseca A."/>
            <person name="Kumar A.A."/>
            <person name="Salojaervi J."/>
            <person name="Overmyer K."/>
            <person name="Hauser P.M."/>
            <person name="Pagni M."/>
        </authorList>
    </citation>
    <scope>NUCLEOTIDE SEQUENCE [LARGE SCALE GENOMIC DNA]</scope>
    <source>
        <strain evidence="3">PYCC 5710 / ATCC 11124 / CBS 356.35 / IMI 108563 / JCM 9778 / NBRC 8474</strain>
    </source>
</reference>
<name>R4X7H7_TAPDE</name>